<proteinExistence type="predicted"/>
<dbReference type="Proteomes" id="UP001144673">
    <property type="component" value="Chromosome 2"/>
</dbReference>
<organism evidence="1 2">
    <name type="scientific">Akanthomyces muscarius</name>
    <name type="common">Entomopathogenic fungus</name>
    <name type="synonym">Lecanicillium muscarium</name>
    <dbReference type="NCBI Taxonomy" id="2231603"/>
    <lineage>
        <taxon>Eukaryota</taxon>
        <taxon>Fungi</taxon>
        <taxon>Dikarya</taxon>
        <taxon>Ascomycota</taxon>
        <taxon>Pezizomycotina</taxon>
        <taxon>Sordariomycetes</taxon>
        <taxon>Hypocreomycetidae</taxon>
        <taxon>Hypocreales</taxon>
        <taxon>Cordycipitaceae</taxon>
        <taxon>Akanthomyces</taxon>
    </lineage>
</organism>
<comment type="caution">
    <text evidence="1">The sequence shown here is derived from an EMBL/GenBank/DDBJ whole genome shotgun (WGS) entry which is preliminary data.</text>
</comment>
<name>A0A9W8Q6F3_AKAMU</name>
<dbReference type="AlphaFoldDB" id="A0A9W8Q6F3"/>
<dbReference type="GeneID" id="80891574"/>
<sequence>MGTHLRHQQHCRQSKTQLVSPLNARHAGLGRKRALLRTCLLLKKISPWYPGHADNAPVAGKAGIGWRWLVGLKPRHPFVIDCQTWPVTWKLSAGGGQRKR</sequence>
<dbReference type="EMBL" id="JAJHUN010000011">
    <property type="protein sequence ID" value="KAJ4145567.1"/>
    <property type="molecule type" value="Genomic_DNA"/>
</dbReference>
<reference evidence="1" key="1">
    <citation type="journal article" date="2023" name="Access Microbiol">
        <title>De-novo genome assembly for Akanthomyces muscarius, a biocontrol agent of insect agricultural pests.</title>
        <authorList>
            <person name="Erdos Z."/>
            <person name="Studholme D.J."/>
            <person name="Raymond B."/>
            <person name="Sharma M."/>
        </authorList>
    </citation>
    <scope>NUCLEOTIDE SEQUENCE</scope>
    <source>
        <strain evidence="1">Ve6</strain>
    </source>
</reference>
<accession>A0A9W8Q6F3</accession>
<evidence type="ECO:0000313" key="1">
    <source>
        <dbReference type="EMBL" id="KAJ4145567.1"/>
    </source>
</evidence>
<dbReference type="RefSeq" id="XP_056049237.1">
    <property type="nucleotide sequence ID" value="XM_056195627.1"/>
</dbReference>
<keyword evidence="2" id="KW-1185">Reference proteome</keyword>
<evidence type="ECO:0000313" key="2">
    <source>
        <dbReference type="Proteomes" id="UP001144673"/>
    </source>
</evidence>
<dbReference type="KEGG" id="amus:LMH87_004415"/>
<protein>
    <submittedName>
        <fullName evidence="1">Uncharacterized protein</fullName>
    </submittedName>
</protein>
<gene>
    <name evidence="1" type="ORF">LMH87_004415</name>
</gene>